<dbReference type="GO" id="GO:0015918">
    <property type="term" value="P:sterol transport"/>
    <property type="evidence" value="ECO:0007669"/>
    <property type="project" value="TreeGrafter"/>
</dbReference>
<dbReference type="GO" id="GO:0042632">
    <property type="term" value="P:cholesterol homeostasis"/>
    <property type="evidence" value="ECO:0007669"/>
    <property type="project" value="TreeGrafter"/>
</dbReference>
<proteinExistence type="predicted"/>
<comment type="caution">
    <text evidence="2">The sequence shown here is derived from an EMBL/GenBank/DDBJ whole genome shotgun (WGS) entry which is preliminary data.</text>
</comment>
<reference evidence="2" key="1">
    <citation type="submission" date="2021-02" db="EMBL/GenBank/DDBJ databases">
        <authorList>
            <person name="Nowell W R."/>
        </authorList>
    </citation>
    <scope>NUCLEOTIDE SEQUENCE</scope>
</reference>
<sequence length="156" mass="17601">LISSDDFIDAIQQAYILTDNITNTLRAAGYDVEVFPYSIFYVFYEQYLTIWHDAFMNLAISATSIFIVTFILLGLDIISAFIITLTITMITCDMIGMMYLWNIELNAISLVNLVMSVGISLEFCAHICRDFVLSPQRSRLKRAEHALADMGSSVSD</sequence>
<protein>
    <submittedName>
        <fullName evidence="2">Uncharacterized protein</fullName>
    </submittedName>
</protein>
<dbReference type="Proteomes" id="UP000676336">
    <property type="component" value="Unassembled WGS sequence"/>
</dbReference>
<dbReference type="GO" id="GO:0015485">
    <property type="term" value="F:cholesterol binding"/>
    <property type="evidence" value="ECO:0007669"/>
    <property type="project" value="TreeGrafter"/>
</dbReference>
<feature type="transmembrane region" description="Helical" evidence="1">
    <location>
        <begin position="107"/>
        <end position="132"/>
    </location>
</feature>
<dbReference type="GO" id="GO:0030299">
    <property type="term" value="P:intestinal cholesterol absorption"/>
    <property type="evidence" value="ECO:0007669"/>
    <property type="project" value="TreeGrafter"/>
</dbReference>
<dbReference type="PANTHER" id="PTHR45727:SF2">
    <property type="entry name" value="NPC INTRACELLULAR CHOLESTEROL TRANSPORTER 1"/>
    <property type="match status" value="1"/>
</dbReference>
<dbReference type="EMBL" id="CAJOBI010337744">
    <property type="protein sequence ID" value="CAF5208390.1"/>
    <property type="molecule type" value="Genomic_DNA"/>
</dbReference>
<dbReference type="GO" id="GO:0005886">
    <property type="term" value="C:plasma membrane"/>
    <property type="evidence" value="ECO:0007669"/>
    <property type="project" value="TreeGrafter"/>
</dbReference>
<keyword evidence="1" id="KW-1133">Transmembrane helix</keyword>
<dbReference type="Gene3D" id="1.20.1640.10">
    <property type="entry name" value="Multidrug efflux transporter AcrB transmembrane domain"/>
    <property type="match status" value="1"/>
</dbReference>
<dbReference type="AlphaFoldDB" id="A0A8S3J1Q0"/>
<accession>A0A8S3J1Q0</accession>
<dbReference type="SUPFAM" id="SSF82866">
    <property type="entry name" value="Multidrug efflux transporter AcrB transmembrane domain"/>
    <property type="match status" value="1"/>
</dbReference>
<evidence type="ECO:0000313" key="2">
    <source>
        <dbReference type="EMBL" id="CAF5208390.1"/>
    </source>
</evidence>
<keyword evidence="1" id="KW-0812">Transmembrane</keyword>
<organism evidence="2 3">
    <name type="scientific">Rotaria magnacalcarata</name>
    <dbReference type="NCBI Taxonomy" id="392030"/>
    <lineage>
        <taxon>Eukaryota</taxon>
        <taxon>Metazoa</taxon>
        <taxon>Spiralia</taxon>
        <taxon>Gnathifera</taxon>
        <taxon>Rotifera</taxon>
        <taxon>Eurotatoria</taxon>
        <taxon>Bdelloidea</taxon>
        <taxon>Philodinida</taxon>
        <taxon>Philodinidae</taxon>
        <taxon>Rotaria</taxon>
    </lineage>
</organism>
<evidence type="ECO:0000313" key="3">
    <source>
        <dbReference type="Proteomes" id="UP000676336"/>
    </source>
</evidence>
<dbReference type="PANTHER" id="PTHR45727">
    <property type="entry name" value="NPC INTRACELLULAR CHOLESTEROL TRANSPORTER 1"/>
    <property type="match status" value="1"/>
</dbReference>
<feature type="non-terminal residue" evidence="2">
    <location>
        <position position="1"/>
    </location>
</feature>
<gene>
    <name evidence="2" type="ORF">SMN809_LOCUS77596</name>
</gene>
<keyword evidence="1" id="KW-0472">Membrane</keyword>
<evidence type="ECO:0000256" key="1">
    <source>
        <dbReference type="SAM" id="Phobius"/>
    </source>
</evidence>
<name>A0A8S3J1Q0_9BILA</name>